<dbReference type="Pfam" id="PF00535">
    <property type="entry name" value="Glycos_transf_2"/>
    <property type="match status" value="1"/>
</dbReference>
<organism evidence="2 3">
    <name type="scientific">Acetonema longum DSM 6540</name>
    <dbReference type="NCBI Taxonomy" id="1009370"/>
    <lineage>
        <taxon>Bacteria</taxon>
        <taxon>Bacillati</taxon>
        <taxon>Bacillota</taxon>
        <taxon>Negativicutes</taxon>
        <taxon>Acetonemataceae</taxon>
        <taxon>Acetonema</taxon>
    </lineage>
</organism>
<dbReference type="Proteomes" id="UP000003240">
    <property type="component" value="Unassembled WGS sequence"/>
</dbReference>
<dbReference type="PANTHER" id="PTHR43685:SF2">
    <property type="entry name" value="GLYCOSYLTRANSFERASE 2-LIKE DOMAIN-CONTAINING PROTEIN"/>
    <property type="match status" value="1"/>
</dbReference>
<protein>
    <submittedName>
        <fullName evidence="2">Glycosyl transferase family 2</fullName>
    </submittedName>
</protein>
<dbReference type="eggNOG" id="COG1216">
    <property type="taxonomic scope" value="Bacteria"/>
</dbReference>
<dbReference type="RefSeq" id="WP_004098866.1">
    <property type="nucleotide sequence ID" value="NZ_AFGF01000234.1"/>
</dbReference>
<evidence type="ECO:0000313" key="3">
    <source>
        <dbReference type="Proteomes" id="UP000003240"/>
    </source>
</evidence>
<keyword evidence="2" id="KW-0808">Transferase</keyword>
<dbReference type="InterPro" id="IPR050834">
    <property type="entry name" value="Glycosyltransf_2"/>
</dbReference>
<reference evidence="2 3" key="1">
    <citation type="journal article" date="2011" name="EMBO J.">
        <title>Structural diversity of bacterial flagellar motors.</title>
        <authorList>
            <person name="Chen S."/>
            <person name="Beeby M."/>
            <person name="Murphy G.E."/>
            <person name="Leadbetter J.R."/>
            <person name="Hendrixson D.R."/>
            <person name="Briegel A."/>
            <person name="Li Z."/>
            <person name="Shi J."/>
            <person name="Tocheva E.I."/>
            <person name="Muller A."/>
            <person name="Dobro M.J."/>
            <person name="Jensen G.J."/>
        </authorList>
    </citation>
    <scope>NUCLEOTIDE SEQUENCE [LARGE SCALE GENOMIC DNA]</scope>
    <source>
        <strain evidence="2 3">DSM 6540</strain>
    </source>
</reference>
<dbReference type="CDD" id="cd06433">
    <property type="entry name" value="GT_2_WfgS_like"/>
    <property type="match status" value="1"/>
</dbReference>
<dbReference type="AlphaFoldDB" id="F7NNR5"/>
<dbReference type="STRING" id="1009370.ALO_18782"/>
<sequence>MQKGALGDPIKVSIITICLNAKETIEHTIKNVIAQTYPHIEYIVIDGGSTDGTVKIISKYSQKIFWWCSEKDQGIADAFNKGIAKASGDLVGIVNADDWYAEGTVATVVEAFKANPDAGFVFGDLVFCDRNRIPSVIHHGNPDYHDAIRYTMPPTPHPTVFVRKEVYIQHGGFDTNYKIAMDYELLRRFSVQGVRGVYIPKPLTYMGLGGYSDRNYHIGYWEVMTISIKYGYPGAWAFLRFVYKTGKSFFRVILQTLGMNQVVAVYRRHRKGVTVLTQ</sequence>
<dbReference type="GO" id="GO:0016740">
    <property type="term" value="F:transferase activity"/>
    <property type="evidence" value="ECO:0007669"/>
    <property type="project" value="UniProtKB-KW"/>
</dbReference>
<evidence type="ECO:0000313" key="2">
    <source>
        <dbReference type="EMBL" id="EGO62249.1"/>
    </source>
</evidence>
<dbReference type="SUPFAM" id="SSF53448">
    <property type="entry name" value="Nucleotide-diphospho-sugar transferases"/>
    <property type="match status" value="1"/>
</dbReference>
<feature type="domain" description="Glycosyltransferase 2-like" evidence="1">
    <location>
        <begin position="13"/>
        <end position="138"/>
    </location>
</feature>
<accession>F7NNR5</accession>
<name>F7NNR5_9FIRM</name>
<evidence type="ECO:0000259" key="1">
    <source>
        <dbReference type="Pfam" id="PF00535"/>
    </source>
</evidence>
<dbReference type="Gene3D" id="3.90.550.10">
    <property type="entry name" value="Spore Coat Polysaccharide Biosynthesis Protein SpsA, Chain A"/>
    <property type="match status" value="1"/>
</dbReference>
<gene>
    <name evidence="2" type="ORF">ALO_18782</name>
</gene>
<dbReference type="InterPro" id="IPR029044">
    <property type="entry name" value="Nucleotide-diphossugar_trans"/>
</dbReference>
<dbReference type="EMBL" id="AFGF01000234">
    <property type="protein sequence ID" value="EGO62249.1"/>
    <property type="molecule type" value="Genomic_DNA"/>
</dbReference>
<dbReference type="OrthoDB" id="396512at2"/>
<dbReference type="InterPro" id="IPR001173">
    <property type="entry name" value="Glyco_trans_2-like"/>
</dbReference>
<dbReference type="PANTHER" id="PTHR43685">
    <property type="entry name" value="GLYCOSYLTRANSFERASE"/>
    <property type="match status" value="1"/>
</dbReference>
<comment type="caution">
    <text evidence="2">The sequence shown here is derived from an EMBL/GenBank/DDBJ whole genome shotgun (WGS) entry which is preliminary data.</text>
</comment>
<keyword evidence="3" id="KW-1185">Reference proteome</keyword>
<proteinExistence type="predicted"/>